<proteinExistence type="predicted"/>
<organism evidence="3">
    <name type="scientific">Nippostrongylus brasiliensis</name>
    <name type="common">Rat hookworm</name>
    <dbReference type="NCBI Taxonomy" id="27835"/>
    <lineage>
        <taxon>Eukaryota</taxon>
        <taxon>Metazoa</taxon>
        <taxon>Ecdysozoa</taxon>
        <taxon>Nematoda</taxon>
        <taxon>Chromadorea</taxon>
        <taxon>Rhabditida</taxon>
        <taxon>Rhabditina</taxon>
        <taxon>Rhabditomorpha</taxon>
        <taxon>Strongyloidea</taxon>
        <taxon>Heligmosomidae</taxon>
        <taxon>Nippostrongylus</taxon>
    </lineage>
</organism>
<evidence type="ECO:0000313" key="1">
    <source>
        <dbReference type="EMBL" id="VDL85709.1"/>
    </source>
</evidence>
<name>A0A0N4YWJ5_NIPBR</name>
<evidence type="ECO:0000313" key="3">
    <source>
        <dbReference type="WBParaSite" id="NBR_0002161701-mRNA-1"/>
    </source>
</evidence>
<evidence type="ECO:0000313" key="2">
    <source>
        <dbReference type="Proteomes" id="UP000271162"/>
    </source>
</evidence>
<reference evidence="1 2" key="2">
    <citation type="submission" date="2018-11" db="EMBL/GenBank/DDBJ databases">
        <authorList>
            <consortium name="Pathogen Informatics"/>
        </authorList>
    </citation>
    <scope>NUCLEOTIDE SEQUENCE [LARGE SCALE GENOMIC DNA]</scope>
</reference>
<reference evidence="3" key="1">
    <citation type="submission" date="2017-02" db="UniProtKB">
        <authorList>
            <consortium name="WormBaseParasite"/>
        </authorList>
    </citation>
    <scope>IDENTIFICATION</scope>
</reference>
<dbReference type="WBParaSite" id="NBR_0002161701-mRNA-1">
    <property type="protein sequence ID" value="NBR_0002161701-mRNA-1"/>
    <property type="gene ID" value="NBR_0002161701"/>
</dbReference>
<dbReference type="AlphaFoldDB" id="A0A0N4YWJ5"/>
<keyword evidence="2" id="KW-1185">Reference proteome</keyword>
<sequence>MGAAAGGAFVVELSGITGVVVQSMAFERLIRSSEERCSRKVIFTKYNSLYINEHIHLYDFYGRGAVDDPKFGLVSPSFLEQLLSTSVLFELRRRLVDLVHPD</sequence>
<protein>
    <submittedName>
        <fullName evidence="3">Protein kinase domain-containing protein</fullName>
    </submittedName>
</protein>
<accession>A0A0N4YWJ5</accession>
<dbReference type="Proteomes" id="UP000271162">
    <property type="component" value="Unassembled WGS sequence"/>
</dbReference>
<dbReference type="EMBL" id="UYSL01026602">
    <property type="protein sequence ID" value="VDL85709.1"/>
    <property type="molecule type" value="Genomic_DNA"/>
</dbReference>
<gene>
    <name evidence="1" type="ORF">NBR_LOCUS21618</name>
</gene>